<accession>A0AAD7AAL0</accession>
<keyword evidence="2" id="KW-1185">Reference proteome</keyword>
<name>A0AAD7AAL0_9AGAR</name>
<protein>
    <submittedName>
        <fullName evidence="1">Uncharacterized protein</fullName>
    </submittedName>
</protein>
<gene>
    <name evidence="1" type="ORF">DFH08DRAFT_957481</name>
</gene>
<evidence type="ECO:0000313" key="2">
    <source>
        <dbReference type="Proteomes" id="UP001218218"/>
    </source>
</evidence>
<comment type="caution">
    <text evidence="1">The sequence shown here is derived from an EMBL/GenBank/DDBJ whole genome shotgun (WGS) entry which is preliminary data.</text>
</comment>
<organism evidence="1 2">
    <name type="scientific">Mycena albidolilacea</name>
    <dbReference type="NCBI Taxonomy" id="1033008"/>
    <lineage>
        <taxon>Eukaryota</taxon>
        <taxon>Fungi</taxon>
        <taxon>Dikarya</taxon>
        <taxon>Basidiomycota</taxon>
        <taxon>Agaricomycotina</taxon>
        <taxon>Agaricomycetes</taxon>
        <taxon>Agaricomycetidae</taxon>
        <taxon>Agaricales</taxon>
        <taxon>Marasmiineae</taxon>
        <taxon>Mycenaceae</taxon>
        <taxon>Mycena</taxon>
    </lineage>
</organism>
<dbReference type="Proteomes" id="UP001218218">
    <property type="component" value="Unassembled WGS sequence"/>
</dbReference>
<evidence type="ECO:0000313" key="1">
    <source>
        <dbReference type="EMBL" id="KAJ7352700.1"/>
    </source>
</evidence>
<dbReference type="EMBL" id="JARIHO010000012">
    <property type="protein sequence ID" value="KAJ7352700.1"/>
    <property type="molecule type" value="Genomic_DNA"/>
</dbReference>
<proteinExistence type="predicted"/>
<reference evidence="1" key="1">
    <citation type="submission" date="2023-03" db="EMBL/GenBank/DDBJ databases">
        <title>Massive genome expansion in bonnet fungi (Mycena s.s.) driven by repeated elements and novel gene families across ecological guilds.</title>
        <authorList>
            <consortium name="Lawrence Berkeley National Laboratory"/>
            <person name="Harder C.B."/>
            <person name="Miyauchi S."/>
            <person name="Viragh M."/>
            <person name="Kuo A."/>
            <person name="Thoen E."/>
            <person name="Andreopoulos B."/>
            <person name="Lu D."/>
            <person name="Skrede I."/>
            <person name="Drula E."/>
            <person name="Henrissat B."/>
            <person name="Morin E."/>
            <person name="Kohler A."/>
            <person name="Barry K."/>
            <person name="LaButti K."/>
            <person name="Morin E."/>
            <person name="Salamov A."/>
            <person name="Lipzen A."/>
            <person name="Mereny Z."/>
            <person name="Hegedus B."/>
            <person name="Baldrian P."/>
            <person name="Stursova M."/>
            <person name="Weitz H."/>
            <person name="Taylor A."/>
            <person name="Grigoriev I.V."/>
            <person name="Nagy L.G."/>
            <person name="Martin F."/>
            <person name="Kauserud H."/>
        </authorList>
    </citation>
    <scope>NUCLEOTIDE SEQUENCE</scope>
    <source>
        <strain evidence="1">CBHHK002</strain>
    </source>
</reference>
<sequence>MTPASELAADLALTALPALVSCLRKYDEEIFALQVRYDCLEEEVARQGYREKEKAKDASLKRKTTMYIWSVTVGWGALAQGADVAVAVVGGYLTRKVSAAMAKGKGRRNFNSKRRGRFFSNEEMRSTANF</sequence>
<dbReference type="AlphaFoldDB" id="A0AAD7AAL0"/>